<name>A0A1H4QTB3_9ACTN</name>
<proteinExistence type="predicted"/>
<sequence>MSQGELVPGGPRTMVFQKDVDRAKVGPERYELAVVLRDLAQRLGVSLSRYAVRVSWDRSTLSRFFSGALVPPAEFVEQLLENGDRETGTELTPAAKDLVRKLHRTALRATSPASGALQDLRDQLTEADRESRHFQQEARLLREVIRRAQEQLDEQQFRLRQLENAGAAERLAHRIELEQRSEDFESIRTERDALRESLTRHKAELEEAQRRAHEAELRCASLERQLETAETRAEEDEAQAEAASAVSPRTLHAPTPATQATVGDSVSFHLGFDAALGARLWRALDEQAPVPLAEEELQKMVLRPGIFQLIRKVPYLSPELVYVGKSDQALPNRLDTLRRKILGRRGILPEEMYFTCMYIEDDMSAVAPERLVIRYLKEEHGAQLPWNLNGFGNNDAGRQRDRSELNPRHFDMVHPIDLDWALLNDGMRRTWSPKDFADFIKAGLPYSFRYKLEPEYLESAPLVVPEGPLSADGAFRLLARGLGDAWQISALKGHVLLYKEHTQYPNAVRYYRGESVQNP</sequence>
<dbReference type="Proteomes" id="UP000182375">
    <property type="component" value="Unassembled WGS sequence"/>
</dbReference>
<dbReference type="AlphaFoldDB" id="A0A1H4QTB3"/>
<accession>A0A1H4QTB3</accession>
<evidence type="ECO:0000256" key="1">
    <source>
        <dbReference type="SAM" id="MobiDB-lite"/>
    </source>
</evidence>
<dbReference type="Pfam" id="PF13560">
    <property type="entry name" value="HTH_31"/>
    <property type="match status" value="1"/>
</dbReference>
<feature type="region of interest" description="Disordered" evidence="1">
    <location>
        <begin position="228"/>
        <end position="254"/>
    </location>
</feature>
<organism evidence="2 3">
    <name type="scientific">Streptomyces misionensis</name>
    <dbReference type="NCBI Taxonomy" id="67331"/>
    <lineage>
        <taxon>Bacteria</taxon>
        <taxon>Bacillati</taxon>
        <taxon>Actinomycetota</taxon>
        <taxon>Actinomycetes</taxon>
        <taxon>Kitasatosporales</taxon>
        <taxon>Streptomycetaceae</taxon>
        <taxon>Streptomyces</taxon>
    </lineage>
</organism>
<dbReference type="STRING" id="67331.SAMN04490357_1494"/>
<dbReference type="EMBL" id="FNTD01000004">
    <property type="protein sequence ID" value="SEC22778.1"/>
    <property type="molecule type" value="Genomic_DNA"/>
</dbReference>
<evidence type="ECO:0000313" key="3">
    <source>
        <dbReference type="Proteomes" id="UP000182375"/>
    </source>
</evidence>
<evidence type="ECO:0000313" key="2">
    <source>
        <dbReference type="EMBL" id="SEC22778.1"/>
    </source>
</evidence>
<reference evidence="2 3" key="1">
    <citation type="submission" date="2016-10" db="EMBL/GenBank/DDBJ databases">
        <authorList>
            <person name="de Groot N.N."/>
        </authorList>
    </citation>
    <scope>NUCLEOTIDE SEQUENCE [LARGE SCALE GENOMIC DNA]</scope>
    <source>
        <strain evidence="2 3">DSM 40306</strain>
    </source>
</reference>
<protein>
    <submittedName>
        <fullName evidence="2">Uncharacterized protein</fullName>
    </submittedName>
</protein>
<gene>
    <name evidence="2" type="ORF">SAMN04490357_1494</name>
</gene>